<protein>
    <submittedName>
        <fullName evidence="6">SERPIN domain-containing protein</fullName>
    </submittedName>
</protein>
<dbReference type="EMBL" id="UZAN01046472">
    <property type="protein sequence ID" value="VDP84206.1"/>
    <property type="molecule type" value="Genomic_DNA"/>
</dbReference>
<evidence type="ECO:0000313" key="4">
    <source>
        <dbReference type="EMBL" id="VDP84206.1"/>
    </source>
</evidence>
<dbReference type="PANTHER" id="PTHR11461">
    <property type="entry name" value="SERINE PROTEASE INHIBITOR, SERPIN"/>
    <property type="match status" value="1"/>
</dbReference>
<dbReference type="PROSITE" id="PS51257">
    <property type="entry name" value="PROKAR_LIPOPROTEIN"/>
    <property type="match status" value="1"/>
</dbReference>
<accession>A0A183APB0</accession>
<dbReference type="WBParaSite" id="ECPE_0000882101-mRNA-1">
    <property type="protein sequence ID" value="ECPE_0000882101-mRNA-1"/>
    <property type="gene ID" value="ECPE_0000882101"/>
</dbReference>
<name>A0A183APB0_9TREM</name>
<dbReference type="AlphaFoldDB" id="A0A183APB0"/>
<evidence type="ECO:0000313" key="5">
    <source>
        <dbReference type="Proteomes" id="UP000272942"/>
    </source>
</evidence>
<feature type="domain" description="Serpin" evidence="3">
    <location>
        <begin position="7"/>
        <end position="363"/>
    </location>
</feature>
<dbReference type="InterPro" id="IPR023795">
    <property type="entry name" value="Serpin_CS"/>
</dbReference>
<dbReference type="Gene3D" id="3.30.497.10">
    <property type="entry name" value="Antithrombin, subunit I, domain 2"/>
    <property type="match status" value="1"/>
</dbReference>
<organism evidence="6">
    <name type="scientific">Echinostoma caproni</name>
    <dbReference type="NCBI Taxonomy" id="27848"/>
    <lineage>
        <taxon>Eukaryota</taxon>
        <taxon>Metazoa</taxon>
        <taxon>Spiralia</taxon>
        <taxon>Lophotrochozoa</taxon>
        <taxon>Platyhelminthes</taxon>
        <taxon>Trematoda</taxon>
        <taxon>Digenea</taxon>
        <taxon>Plagiorchiida</taxon>
        <taxon>Echinostomata</taxon>
        <taxon>Echinostomatoidea</taxon>
        <taxon>Echinostomatidae</taxon>
        <taxon>Echinostoma</taxon>
    </lineage>
</organism>
<dbReference type="Proteomes" id="UP000272942">
    <property type="component" value="Unassembled WGS sequence"/>
</dbReference>
<dbReference type="OrthoDB" id="671595at2759"/>
<reference evidence="4 5" key="2">
    <citation type="submission" date="2018-11" db="EMBL/GenBank/DDBJ databases">
        <authorList>
            <consortium name="Pathogen Informatics"/>
        </authorList>
    </citation>
    <scope>NUCLEOTIDE SEQUENCE [LARGE SCALE GENOMIC DNA]</scope>
    <source>
        <strain evidence="4 5">Egypt</strain>
    </source>
</reference>
<dbReference type="Pfam" id="PF00079">
    <property type="entry name" value="Serpin"/>
    <property type="match status" value="1"/>
</dbReference>
<evidence type="ECO:0000259" key="3">
    <source>
        <dbReference type="SMART" id="SM00093"/>
    </source>
</evidence>
<dbReference type="GO" id="GO:0004867">
    <property type="term" value="F:serine-type endopeptidase inhibitor activity"/>
    <property type="evidence" value="ECO:0007669"/>
    <property type="project" value="InterPro"/>
</dbReference>
<evidence type="ECO:0000256" key="2">
    <source>
        <dbReference type="RuleBase" id="RU000411"/>
    </source>
</evidence>
<proteinExistence type="inferred from homology"/>
<dbReference type="InterPro" id="IPR000215">
    <property type="entry name" value="Serpin_fam"/>
</dbReference>
<dbReference type="InterPro" id="IPR042185">
    <property type="entry name" value="Serpin_sf_2"/>
</dbReference>
<dbReference type="GO" id="GO:0005615">
    <property type="term" value="C:extracellular space"/>
    <property type="evidence" value="ECO:0007669"/>
    <property type="project" value="InterPro"/>
</dbReference>
<dbReference type="InterPro" id="IPR023796">
    <property type="entry name" value="Serpin_dom"/>
</dbReference>
<evidence type="ECO:0000256" key="1">
    <source>
        <dbReference type="ARBA" id="ARBA00009500"/>
    </source>
</evidence>
<sequence>MAFRPRYKSVYCGPQEQGLYLTMAMTSLGCSGKTKNDLLKALKLPEYRNEYEVHAATGALLNRGLQPSGYLHVHAAHRLFVLNRADVGTRYVKDVFKYYTAKWEDLSNMKDNDTKRRHINDWVGKMTQYNIQDLLPLSSITEDTIFTMVDALYVKGIWRDHFPKQCTTTAPFYRENGPAMVVKMMSTEGLYQIHELPEAKARMIKIPLGNPDWQYLIVVPNEVSGLRGVMSYLATGNHLIDLISTQNKLAFVRLNLPRFKVGDEPSMNIKRLLCSIGASSVFQKQGNEMSGICRHPSACMSDIFHKVVLEVNEDGNELIQSGAVPPTSPLGLPMVEFCVNRPFLLAVVYNERIPVFMGYIMSPNSR</sequence>
<dbReference type="InterPro" id="IPR036186">
    <property type="entry name" value="Serpin_sf"/>
</dbReference>
<evidence type="ECO:0000313" key="6">
    <source>
        <dbReference type="WBParaSite" id="ECPE_0000882101-mRNA-1"/>
    </source>
</evidence>
<keyword evidence="5" id="KW-1185">Reference proteome</keyword>
<gene>
    <name evidence="4" type="ORF">ECPE_LOCUS8795</name>
</gene>
<reference evidence="6" key="1">
    <citation type="submission" date="2016-06" db="UniProtKB">
        <authorList>
            <consortium name="WormBaseParasite"/>
        </authorList>
    </citation>
    <scope>IDENTIFICATION</scope>
</reference>
<comment type="similarity">
    <text evidence="1 2">Belongs to the serpin family.</text>
</comment>
<dbReference type="Gene3D" id="2.30.39.10">
    <property type="entry name" value="Alpha-1-antitrypsin, domain 1"/>
    <property type="match status" value="1"/>
</dbReference>
<dbReference type="PANTHER" id="PTHR11461:SF211">
    <property type="entry name" value="GH10112P-RELATED"/>
    <property type="match status" value="1"/>
</dbReference>
<dbReference type="SMART" id="SM00093">
    <property type="entry name" value="SERPIN"/>
    <property type="match status" value="1"/>
</dbReference>
<dbReference type="SUPFAM" id="SSF56574">
    <property type="entry name" value="Serpins"/>
    <property type="match status" value="1"/>
</dbReference>
<dbReference type="PROSITE" id="PS00284">
    <property type="entry name" value="SERPIN"/>
    <property type="match status" value="1"/>
</dbReference>
<dbReference type="InterPro" id="IPR042178">
    <property type="entry name" value="Serpin_sf_1"/>
</dbReference>